<dbReference type="SUPFAM" id="SSF50891">
    <property type="entry name" value="Cyclophilin-like"/>
    <property type="match status" value="1"/>
</dbReference>
<evidence type="ECO:0000256" key="1">
    <source>
        <dbReference type="ARBA" id="ARBA00002388"/>
    </source>
</evidence>
<organism evidence="6 7">
    <name type="scientific">Faecalibacterium gallinarum</name>
    <dbReference type="NCBI Taxonomy" id="2903556"/>
    <lineage>
        <taxon>Bacteria</taxon>
        <taxon>Bacillati</taxon>
        <taxon>Bacillota</taxon>
        <taxon>Clostridia</taxon>
        <taxon>Eubacteriales</taxon>
        <taxon>Oscillospiraceae</taxon>
        <taxon>Faecalibacterium</taxon>
    </lineage>
</organism>
<dbReference type="Pfam" id="PF00160">
    <property type="entry name" value="Pro_isomerase"/>
    <property type="match status" value="1"/>
</dbReference>
<dbReference type="PANTHER" id="PTHR45625">
    <property type="entry name" value="PEPTIDYL-PROLYL CIS-TRANS ISOMERASE-RELATED"/>
    <property type="match status" value="1"/>
</dbReference>
<reference evidence="6" key="1">
    <citation type="journal article" date="2022" name="Int. J. Syst. Evol. Microbiol.">
        <title>Genome-based, phenotypic and chemotaxonomic classification of Faecalibacterium strains: proposal of three novel species Faecalibacterium duncaniae sp. nov., Faecalibacterium hattorii sp. nov. and Faecalibacterium gallinarum sp. nov. .</title>
        <authorList>
            <person name="Sakamoto M."/>
            <person name="Sakurai N."/>
            <person name="Tanno H."/>
            <person name="Iino T."/>
            <person name="Ohkuma M."/>
            <person name="Endo A."/>
        </authorList>
    </citation>
    <scope>NUCLEOTIDE SEQUENCE</scope>
    <source>
        <strain evidence="6">JCM 17207</strain>
    </source>
</reference>
<dbReference type="EMBL" id="BQKV01000007">
    <property type="protein sequence ID" value="GJN63499.1"/>
    <property type="molecule type" value="Genomic_DNA"/>
</dbReference>
<evidence type="ECO:0000256" key="4">
    <source>
        <dbReference type="RuleBase" id="RU363019"/>
    </source>
</evidence>
<dbReference type="Proteomes" id="UP001055185">
    <property type="component" value="Unassembled WGS sequence"/>
</dbReference>
<protein>
    <recommendedName>
        <fullName evidence="4">Peptidyl-prolyl cis-trans isomerase</fullName>
        <shortName evidence="4">PPIase</shortName>
        <ecNumber evidence="4">5.2.1.8</ecNumber>
    </recommendedName>
</protein>
<dbReference type="EC" id="5.2.1.8" evidence="4"/>
<accession>A0AA37IWF9</accession>
<gene>
    <name evidence="6" type="ORF">JCM17207_01240</name>
</gene>
<evidence type="ECO:0000259" key="5">
    <source>
        <dbReference type="PROSITE" id="PS50072"/>
    </source>
</evidence>
<keyword evidence="2 4" id="KW-0697">Rotamase</keyword>
<evidence type="ECO:0000256" key="3">
    <source>
        <dbReference type="ARBA" id="ARBA00023235"/>
    </source>
</evidence>
<feature type="chain" id="PRO_5041487765" description="Peptidyl-prolyl cis-trans isomerase" evidence="4">
    <location>
        <begin position="25"/>
        <end position="245"/>
    </location>
</feature>
<dbReference type="PROSITE" id="PS50072">
    <property type="entry name" value="CSA_PPIASE_2"/>
    <property type="match status" value="1"/>
</dbReference>
<proteinExistence type="inferred from homology"/>
<feature type="domain" description="PPIase cyclophilin-type" evidence="5">
    <location>
        <begin position="57"/>
        <end position="238"/>
    </location>
</feature>
<comment type="caution">
    <text evidence="6">The sequence shown here is derived from an EMBL/GenBank/DDBJ whole genome shotgun (WGS) entry which is preliminary data.</text>
</comment>
<keyword evidence="3 4" id="KW-0413">Isomerase</keyword>
<dbReference type="AlphaFoldDB" id="A0AA37IWF9"/>
<sequence>MKIMHPKIRWLALGLALAAALALAGCGKTSEGNTKIDRPTVQSAERQFAGPSAGDTIAIFDTSAGQFRAVLYPDLAPQACENFIGLAQGGYYNGLTFTRTESGFVIGAGQTADGQVTTLWNGKGYPVEATDQLHHYSGALCAATAEDGLGYSVFYVMQTLPGGLDQELTDQMTAQGYRQEVMDAYQAAGGAPYLDYTDTVFGQVYEGMEVVDAIAQTQLQTDESGQTTGVVTINSVTIASYQPEG</sequence>
<keyword evidence="4" id="KW-0732">Signal</keyword>
<feature type="signal peptide" evidence="4">
    <location>
        <begin position="1"/>
        <end position="24"/>
    </location>
</feature>
<dbReference type="InterPro" id="IPR029000">
    <property type="entry name" value="Cyclophilin-like_dom_sf"/>
</dbReference>
<dbReference type="PRINTS" id="PR00153">
    <property type="entry name" value="CSAPPISMRASE"/>
</dbReference>
<dbReference type="PROSITE" id="PS51257">
    <property type="entry name" value="PROKAR_LIPOPROTEIN"/>
    <property type="match status" value="1"/>
</dbReference>
<keyword evidence="7" id="KW-1185">Reference proteome</keyword>
<comment type="similarity">
    <text evidence="4">Belongs to the cyclophilin-type PPIase family.</text>
</comment>
<name>A0AA37IWF9_9FIRM</name>
<comment type="catalytic activity">
    <reaction evidence="4">
        <text>[protein]-peptidylproline (omega=180) = [protein]-peptidylproline (omega=0)</text>
        <dbReference type="Rhea" id="RHEA:16237"/>
        <dbReference type="Rhea" id="RHEA-COMP:10747"/>
        <dbReference type="Rhea" id="RHEA-COMP:10748"/>
        <dbReference type="ChEBI" id="CHEBI:83833"/>
        <dbReference type="ChEBI" id="CHEBI:83834"/>
        <dbReference type="EC" id="5.2.1.8"/>
    </reaction>
</comment>
<dbReference type="Gene3D" id="2.40.100.10">
    <property type="entry name" value="Cyclophilin-like"/>
    <property type="match status" value="1"/>
</dbReference>
<dbReference type="PANTHER" id="PTHR45625:SF4">
    <property type="entry name" value="PEPTIDYLPROLYL ISOMERASE DOMAIN AND WD REPEAT-CONTAINING PROTEIN 1"/>
    <property type="match status" value="1"/>
</dbReference>
<evidence type="ECO:0000313" key="6">
    <source>
        <dbReference type="EMBL" id="GJN63499.1"/>
    </source>
</evidence>
<dbReference type="GO" id="GO:0003755">
    <property type="term" value="F:peptidyl-prolyl cis-trans isomerase activity"/>
    <property type="evidence" value="ECO:0007669"/>
    <property type="project" value="UniProtKB-UniRule"/>
</dbReference>
<comment type="function">
    <text evidence="1 4">PPIases accelerate the folding of proteins. It catalyzes the cis-trans isomerization of proline imidic peptide bonds in oligopeptides.</text>
</comment>
<evidence type="ECO:0000256" key="2">
    <source>
        <dbReference type="ARBA" id="ARBA00023110"/>
    </source>
</evidence>
<dbReference type="InterPro" id="IPR044666">
    <property type="entry name" value="Cyclophilin_A-like"/>
</dbReference>
<dbReference type="InterPro" id="IPR002130">
    <property type="entry name" value="Cyclophilin-type_PPIase_dom"/>
</dbReference>
<evidence type="ECO:0000313" key="7">
    <source>
        <dbReference type="Proteomes" id="UP001055185"/>
    </source>
</evidence>